<evidence type="ECO:0000313" key="3">
    <source>
        <dbReference type="Proteomes" id="UP000000328"/>
    </source>
</evidence>
<dbReference type="PATRIC" id="fig|749927.5.peg.991"/>
<dbReference type="GeneID" id="92868757"/>
<organism evidence="2 3">
    <name type="scientific">Amycolatopsis mediterranei (strain U-32)</name>
    <dbReference type="NCBI Taxonomy" id="749927"/>
    <lineage>
        <taxon>Bacteria</taxon>
        <taxon>Bacillati</taxon>
        <taxon>Actinomycetota</taxon>
        <taxon>Actinomycetes</taxon>
        <taxon>Pseudonocardiales</taxon>
        <taxon>Pseudonocardiaceae</taxon>
        <taxon>Amycolatopsis</taxon>
    </lineage>
</organism>
<dbReference type="OrthoDB" id="129343at2"/>
<dbReference type="PANTHER" id="PTHR38436:SF1">
    <property type="entry name" value="ESTER CYCLASE"/>
    <property type="match status" value="1"/>
</dbReference>
<dbReference type="eggNOG" id="COG4922">
    <property type="taxonomic scope" value="Bacteria"/>
</dbReference>
<feature type="domain" description="SnoaL-like" evidence="1">
    <location>
        <begin position="12"/>
        <end position="109"/>
    </location>
</feature>
<sequence>MTESQRNKEVVLAFLRLAFTERRPADAFAEHVGESYIQHNPHAPASAEASARYLAGFVARFPQLTLDVHRVIAEDDLVCTHSLLRLTPGSRGSAIADVMRVRDGRIIEHWDVVQEIPETTASGNPMI</sequence>
<dbReference type="EMBL" id="CP002000">
    <property type="protein sequence ID" value="ADJ42780.1"/>
    <property type="molecule type" value="Genomic_DNA"/>
</dbReference>
<dbReference type="PANTHER" id="PTHR38436">
    <property type="entry name" value="POLYKETIDE CYCLASE SNOAL-LIKE DOMAIN"/>
    <property type="match status" value="1"/>
</dbReference>
<dbReference type="Pfam" id="PF12680">
    <property type="entry name" value="SnoaL_2"/>
    <property type="match status" value="1"/>
</dbReference>
<evidence type="ECO:0000313" key="2">
    <source>
        <dbReference type="EMBL" id="ADJ42780.1"/>
    </source>
</evidence>
<dbReference type="InterPro" id="IPR009959">
    <property type="entry name" value="Cyclase_SnoaL-like"/>
</dbReference>
<dbReference type="Proteomes" id="UP000000328">
    <property type="component" value="Chromosome"/>
</dbReference>
<dbReference type="InterPro" id="IPR037401">
    <property type="entry name" value="SnoaL-like"/>
</dbReference>
<proteinExistence type="predicted"/>
<reference evidence="2 3" key="1">
    <citation type="journal article" date="2010" name="Cell Res.">
        <title>Complete genome sequence of the rifamycin SV-producing Amycolatopsis mediterranei U32 revealed its genetic characteristics in phylogeny and metabolism.</title>
        <authorList>
            <person name="Zhao W."/>
            <person name="Zhong Y."/>
            <person name="Yuan H."/>
            <person name="Wang J."/>
            <person name="Zheng H."/>
            <person name="Wang Y."/>
            <person name="Cen X."/>
            <person name="Xu F."/>
            <person name="Bai J."/>
            <person name="Han X."/>
            <person name="Lu G."/>
            <person name="Zhu Y."/>
            <person name="Shao Z."/>
            <person name="Yan H."/>
            <person name="Li C."/>
            <person name="Peng N."/>
            <person name="Zhang Z."/>
            <person name="Zhang Y."/>
            <person name="Lin W."/>
            <person name="Fan Y."/>
            <person name="Qin Z."/>
            <person name="Hu Y."/>
            <person name="Zhu B."/>
            <person name="Wang S."/>
            <person name="Ding X."/>
            <person name="Zhao G.P."/>
        </authorList>
    </citation>
    <scope>NUCLEOTIDE SEQUENCE [LARGE SCALE GENOMIC DNA]</scope>
    <source>
        <strain evidence="3">U-32</strain>
    </source>
</reference>
<dbReference type="SUPFAM" id="SSF54427">
    <property type="entry name" value="NTF2-like"/>
    <property type="match status" value="1"/>
</dbReference>
<dbReference type="KEGG" id="amd:AMED_0961"/>
<name>A0A0H3CXK6_AMYMU</name>
<dbReference type="RefSeq" id="WP_013222873.1">
    <property type="nucleotide sequence ID" value="NC_014318.1"/>
</dbReference>
<gene>
    <name evidence="2" type="ordered locus">AMED_0961</name>
</gene>
<dbReference type="AlphaFoldDB" id="A0A0H3CXK6"/>
<accession>A0A0H3CXK6</accession>
<dbReference type="InterPro" id="IPR032710">
    <property type="entry name" value="NTF2-like_dom_sf"/>
</dbReference>
<dbReference type="HOGENOM" id="CLU_100997_2_1_11"/>
<evidence type="ECO:0000259" key="1">
    <source>
        <dbReference type="Pfam" id="PF12680"/>
    </source>
</evidence>
<dbReference type="GO" id="GO:0030638">
    <property type="term" value="P:polyketide metabolic process"/>
    <property type="evidence" value="ECO:0007669"/>
    <property type="project" value="InterPro"/>
</dbReference>
<protein>
    <recommendedName>
        <fullName evidence="1">SnoaL-like domain-containing protein</fullName>
    </recommendedName>
</protein>
<dbReference type="Gene3D" id="3.10.450.50">
    <property type="match status" value="1"/>
</dbReference>